<reference evidence="4 5" key="1">
    <citation type="submission" date="2016-10" db="EMBL/GenBank/DDBJ databases">
        <authorList>
            <person name="de Groot N.N."/>
        </authorList>
    </citation>
    <scope>NUCLEOTIDE SEQUENCE [LARGE SCALE GENOMIC DNA]</scope>
    <source>
        <strain evidence="4 5">CGMCC 4.2023</strain>
    </source>
</reference>
<dbReference type="InterPro" id="IPR000873">
    <property type="entry name" value="AMP-dep_synth/lig_dom"/>
</dbReference>
<dbReference type="GO" id="GO:0031177">
    <property type="term" value="F:phosphopantetheine binding"/>
    <property type="evidence" value="ECO:0007669"/>
    <property type="project" value="InterPro"/>
</dbReference>
<dbReference type="SUPFAM" id="SSF56801">
    <property type="entry name" value="Acetyl-CoA synthetase-like"/>
    <property type="match status" value="1"/>
</dbReference>
<dbReference type="InterPro" id="IPR050237">
    <property type="entry name" value="ATP-dep_AMP-bd_enzyme"/>
</dbReference>
<dbReference type="InterPro" id="IPR020806">
    <property type="entry name" value="PKS_PP-bd"/>
</dbReference>
<keyword evidence="1" id="KW-0596">Phosphopantetheine</keyword>
<dbReference type="GO" id="GO:0016878">
    <property type="term" value="F:acid-thiol ligase activity"/>
    <property type="evidence" value="ECO:0007669"/>
    <property type="project" value="UniProtKB-ARBA"/>
</dbReference>
<dbReference type="InterPro" id="IPR045851">
    <property type="entry name" value="AMP-bd_C_sf"/>
</dbReference>
<dbReference type="PROSITE" id="PS50075">
    <property type="entry name" value="CARRIER"/>
    <property type="match status" value="1"/>
</dbReference>
<dbReference type="Pfam" id="PF13193">
    <property type="entry name" value="AMP-binding_C"/>
    <property type="match status" value="1"/>
</dbReference>
<dbReference type="InterPro" id="IPR036736">
    <property type="entry name" value="ACP-like_sf"/>
</dbReference>
<dbReference type="PROSITE" id="PS00455">
    <property type="entry name" value="AMP_BINDING"/>
    <property type="match status" value="1"/>
</dbReference>
<dbReference type="SMART" id="SM00823">
    <property type="entry name" value="PKS_PP"/>
    <property type="match status" value="1"/>
</dbReference>
<evidence type="ECO:0000259" key="3">
    <source>
        <dbReference type="PROSITE" id="PS50075"/>
    </source>
</evidence>
<proteinExistence type="predicted"/>
<evidence type="ECO:0000256" key="2">
    <source>
        <dbReference type="ARBA" id="ARBA00022553"/>
    </source>
</evidence>
<dbReference type="InterPro" id="IPR025110">
    <property type="entry name" value="AMP-bd_C"/>
</dbReference>
<dbReference type="InterPro" id="IPR020845">
    <property type="entry name" value="AMP-binding_CS"/>
</dbReference>
<gene>
    <name evidence="4" type="ORF">SAMN05216223_112131</name>
</gene>
<dbReference type="InterPro" id="IPR042099">
    <property type="entry name" value="ANL_N_sf"/>
</dbReference>
<keyword evidence="2" id="KW-0597">Phosphoprotein</keyword>
<keyword evidence="5" id="KW-1185">Reference proteome</keyword>
<dbReference type="OrthoDB" id="3501794at2"/>
<keyword evidence="4" id="KW-0436">Ligase</keyword>
<accession>A0A1H6D6E9</accession>
<dbReference type="Pfam" id="PF00550">
    <property type="entry name" value="PP-binding"/>
    <property type="match status" value="1"/>
</dbReference>
<dbReference type="PANTHER" id="PTHR43767:SF1">
    <property type="entry name" value="NONRIBOSOMAL PEPTIDE SYNTHASE PES1 (EUROFUNG)-RELATED"/>
    <property type="match status" value="1"/>
</dbReference>
<evidence type="ECO:0000256" key="1">
    <source>
        <dbReference type="ARBA" id="ARBA00022450"/>
    </source>
</evidence>
<protein>
    <submittedName>
        <fullName evidence="4">Acyl-CoA synthetase (AMP-forming)/AMP-acid ligase II</fullName>
    </submittedName>
</protein>
<organism evidence="4 5">
    <name type="scientific">Actinacidiphila yanglinensis</name>
    <dbReference type="NCBI Taxonomy" id="310779"/>
    <lineage>
        <taxon>Bacteria</taxon>
        <taxon>Bacillati</taxon>
        <taxon>Actinomycetota</taxon>
        <taxon>Actinomycetes</taxon>
        <taxon>Kitasatosporales</taxon>
        <taxon>Streptomycetaceae</taxon>
        <taxon>Actinacidiphila</taxon>
    </lineage>
</organism>
<dbReference type="RefSeq" id="WP_103888418.1">
    <property type="nucleotide sequence ID" value="NZ_FNVU01000012.1"/>
</dbReference>
<dbReference type="EMBL" id="FNVU01000012">
    <property type="protein sequence ID" value="SEG80949.1"/>
    <property type="molecule type" value="Genomic_DNA"/>
</dbReference>
<dbReference type="InterPro" id="IPR009081">
    <property type="entry name" value="PP-bd_ACP"/>
</dbReference>
<dbReference type="PANTHER" id="PTHR43767">
    <property type="entry name" value="LONG-CHAIN-FATTY-ACID--COA LIGASE"/>
    <property type="match status" value="1"/>
</dbReference>
<dbReference type="AlphaFoldDB" id="A0A1H6D6E9"/>
<dbReference type="Proteomes" id="UP000236754">
    <property type="component" value="Unassembled WGS sequence"/>
</dbReference>
<dbReference type="Pfam" id="PF00501">
    <property type="entry name" value="AMP-binding"/>
    <property type="match status" value="1"/>
</dbReference>
<dbReference type="Gene3D" id="3.30.300.30">
    <property type="match status" value="1"/>
</dbReference>
<feature type="domain" description="Carrier" evidence="3">
    <location>
        <begin position="493"/>
        <end position="568"/>
    </location>
</feature>
<sequence>MDAFTPAYGLLDARAASEPDRCALEVEGGGSLTFARWRDGARRVAGALLARGVRPGDRVALAFGEDRWDGFAVAYVGVLAAGGVAVPLPGGMSAGTTARALEHCGAVGAVHGGQPPPAPWTAALDDLVEGGPVADPVPVAPGDPAQILFTSGTTGTPKAVLACHANLGHGWAARPRHRPLAHSRHFLHSFPLGTNAAQTMLFNALGAAPTAVMVPRFRPDAFLGAVARYAAGTVFLVPAMAAALAARATEAPEACMPAAPGVLLVGCTGAALPPPVADALTTLFPRAAVVNYYTSTEAAPAQTTMVYDPARPSSVGRPSAGRIEVRDAAGRALPPGEAGDVWLASPTATRTYLGAAGEGAPVFRDGWTRMGDVGRLDADGYLHLLDRETDMVQVGGFKVATIGVEAALFAHPDVTDAAVVGVPDPVLGTVVAAAVVALPGARLDTGELRAFVRARLTEAEVPARVVVVEALPRNDGGKVVKRDLVGLFDTPVAPRVTNARTLAAVWEQVLAVREIAADANFFALGGDSFRAAQLAAAVAEEFGVEVPTTFAFDVPELAGQAARLDEIRGGGSAR</sequence>
<evidence type="ECO:0000313" key="4">
    <source>
        <dbReference type="EMBL" id="SEG80949.1"/>
    </source>
</evidence>
<dbReference type="Gene3D" id="1.10.1200.10">
    <property type="entry name" value="ACP-like"/>
    <property type="match status" value="1"/>
</dbReference>
<evidence type="ECO:0000313" key="5">
    <source>
        <dbReference type="Proteomes" id="UP000236754"/>
    </source>
</evidence>
<dbReference type="Gene3D" id="3.40.50.12780">
    <property type="entry name" value="N-terminal domain of ligase-like"/>
    <property type="match status" value="1"/>
</dbReference>
<dbReference type="SUPFAM" id="SSF47336">
    <property type="entry name" value="ACP-like"/>
    <property type="match status" value="1"/>
</dbReference>
<name>A0A1H6D6E9_9ACTN</name>
<dbReference type="GO" id="GO:0017000">
    <property type="term" value="P:antibiotic biosynthetic process"/>
    <property type="evidence" value="ECO:0007669"/>
    <property type="project" value="UniProtKB-ARBA"/>
</dbReference>